<feature type="transmembrane region" description="Helical" evidence="1">
    <location>
        <begin position="29"/>
        <end position="49"/>
    </location>
</feature>
<keyword evidence="1" id="KW-1133">Transmembrane helix</keyword>
<dbReference type="InParanoid" id="A0A0Q2SHJ6"/>
<dbReference type="Proteomes" id="UP000051221">
    <property type="component" value="Unassembled WGS sequence"/>
</dbReference>
<dbReference type="AlphaFoldDB" id="A0A0Q2SHJ6"/>
<name>A0A0Q2SHJ6_VIBFU</name>
<keyword evidence="3" id="KW-1185">Reference proteome</keyword>
<keyword evidence="1" id="KW-0472">Membrane</keyword>
<evidence type="ECO:0000313" key="2">
    <source>
        <dbReference type="EMBL" id="KQH87155.1"/>
    </source>
</evidence>
<organism evidence="2 3">
    <name type="scientific">Vibrio furnissii</name>
    <dbReference type="NCBI Taxonomy" id="29494"/>
    <lineage>
        <taxon>Bacteria</taxon>
        <taxon>Pseudomonadati</taxon>
        <taxon>Pseudomonadota</taxon>
        <taxon>Gammaproteobacteria</taxon>
        <taxon>Vibrionales</taxon>
        <taxon>Vibrionaceae</taxon>
        <taxon>Vibrio</taxon>
    </lineage>
</organism>
<dbReference type="InterPro" id="IPR021271">
    <property type="entry name" value="DUF2850"/>
</dbReference>
<dbReference type="Pfam" id="PF11012">
    <property type="entry name" value="DUF2850"/>
    <property type="match status" value="1"/>
</dbReference>
<dbReference type="EMBL" id="LKHS01000004">
    <property type="protein sequence ID" value="KQH87155.1"/>
    <property type="molecule type" value="Genomic_DNA"/>
</dbReference>
<evidence type="ECO:0000313" key="3">
    <source>
        <dbReference type="Proteomes" id="UP000051221"/>
    </source>
</evidence>
<evidence type="ECO:0008006" key="4">
    <source>
        <dbReference type="Google" id="ProtNLM"/>
    </source>
</evidence>
<protein>
    <recommendedName>
        <fullName evidence="4">DUF2850 domain-containing protein</fullName>
    </recommendedName>
</protein>
<comment type="caution">
    <text evidence="2">The sequence shown here is derived from an EMBL/GenBank/DDBJ whole genome shotgun (WGS) entry which is preliminary data.</text>
</comment>
<dbReference type="RefSeq" id="WP_004727559.1">
    <property type="nucleotide sequence ID" value="NZ_CABLCD010000014.1"/>
</dbReference>
<sequence>MATGKKRTRTDADSTRPPIVSKETVFKTVFWSGLTLLACGFGALLLFSYKDYVDPKHVHGSWVEIGAPSYQTEVLTFDERGVFRNNRLVSTNFDYNGKNIEVETGLGITIYQVTGTMKSPQLKRIEPSSPIQRFVKQGYEDTITDSEGNAGQTRRAALSAHFND</sequence>
<dbReference type="GeneID" id="50537605"/>
<proteinExistence type="predicted"/>
<dbReference type="OrthoDB" id="5904443at2"/>
<gene>
    <name evidence="2" type="ORF">AMR76_05395</name>
</gene>
<keyword evidence="1" id="KW-0812">Transmembrane</keyword>
<evidence type="ECO:0000256" key="1">
    <source>
        <dbReference type="SAM" id="Phobius"/>
    </source>
</evidence>
<reference evidence="2 3" key="1">
    <citation type="submission" date="2015-08" db="EMBL/GenBank/DDBJ databases">
        <title>Antibacterial properties of a collection of Vibrionaceae strains.</title>
        <authorList>
            <person name="Giubergia S."/>
        </authorList>
    </citation>
    <scope>NUCLEOTIDE SEQUENCE [LARGE SCALE GENOMIC DNA]</scope>
    <source>
        <strain evidence="2 3">S0821</strain>
    </source>
</reference>
<accession>A0A0Q2SHJ6</accession>